<keyword evidence="1" id="KW-0732">Signal</keyword>
<sequence length="122" mass="13506">MKPSRPRVSSLFNVTTALCLSWAAKCKPAWRNPRPETFGKAWNFEKGYKPPPPVTKEAYEKELGGFVEKELPELFKKGDLIVKSIAAVAPRKAKEVVTDYQISPSLAAKQPSLRSINSASCV</sequence>
<dbReference type="AlphaFoldDB" id="A0A9P8LCU9"/>
<feature type="non-terminal residue" evidence="2">
    <location>
        <position position="122"/>
    </location>
</feature>
<comment type="caution">
    <text evidence="2">The sequence shown here is derived from an EMBL/GenBank/DDBJ whole genome shotgun (WGS) entry which is preliminary data.</text>
</comment>
<keyword evidence="3" id="KW-1185">Reference proteome</keyword>
<evidence type="ECO:0000313" key="3">
    <source>
        <dbReference type="Proteomes" id="UP000750711"/>
    </source>
</evidence>
<feature type="chain" id="PRO_5040211736" evidence="1">
    <location>
        <begin position="27"/>
        <end position="122"/>
    </location>
</feature>
<dbReference type="EMBL" id="JAGHQM010000469">
    <property type="protein sequence ID" value="KAH0560015.1"/>
    <property type="molecule type" value="Genomic_DNA"/>
</dbReference>
<organism evidence="2 3">
    <name type="scientific">Trichoglossum hirsutum</name>
    <dbReference type="NCBI Taxonomy" id="265104"/>
    <lineage>
        <taxon>Eukaryota</taxon>
        <taxon>Fungi</taxon>
        <taxon>Dikarya</taxon>
        <taxon>Ascomycota</taxon>
        <taxon>Pezizomycotina</taxon>
        <taxon>Geoglossomycetes</taxon>
        <taxon>Geoglossales</taxon>
        <taxon>Geoglossaceae</taxon>
        <taxon>Trichoglossum</taxon>
    </lineage>
</organism>
<reference evidence="2" key="1">
    <citation type="submission" date="2021-03" db="EMBL/GenBank/DDBJ databases">
        <title>Comparative genomics and phylogenomic investigation of the class Geoglossomycetes provide insights into ecological specialization and systematics.</title>
        <authorList>
            <person name="Melie T."/>
            <person name="Pirro S."/>
            <person name="Miller A.N."/>
            <person name="Quandt A."/>
        </authorList>
    </citation>
    <scope>NUCLEOTIDE SEQUENCE</scope>
    <source>
        <strain evidence="2">CAQ_001_2017</strain>
    </source>
</reference>
<gene>
    <name evidence="2" type="ORF">GP486_003468</name>
</gene>
<proteinExistence type="predicted"/>
<dbReference type="Proteomes" id="UP000750711">
    <property type="component" value="Unassembled WGS sequence"/>
</dbReference>
<name>A0A9P8LCU9_9PEZI</name>
<evidence type="ECO:0000256" key="1">
    <source>
        <dbReference type="SAM" id="SignalP"/>
    </source>
</evidence>
<protein>
    <submittedName>
        <fullName evidence="2">Uncharacterized protein</fullName>
    </submittedName>
</protein>
<evidence type="ECO:0000313" key="2">
    <source>
        <dbReference type="EMBL" id="KAH0560015.1"/>
    </source>
</evidence>
<feature type="signal peptide" evidence="1">
    <location>
        <begin position="1"/>
        <end position="26"/>
    </location>
</feature>
<accession>A0A9P8LCU9</accession>